<dbReference type="EMBL" id="CP034235">
    <property type="protein sequence ID" value="QGQ95894.1"/>
    <property type="molecule type" value="Genomic_DNA"/>
</dbReference>
<sequence>MSLKKKKIIFTIVSALILTIPLGCSKENNAPNQAPTATSNVESPNATPTAINTIEQDQELTKKLTSEKIVQSGKVYLTGDKAVASITFKEGTDEKAIKELSTKYANTLKQKYTNKKIDAYGILKNQVVLNISL</sequence>
<dbReference type="KEGG" id="ppsc:EHS13_13920"/>
<gene>
    <name evidence="2" type="ORF">EHS13_13920</name>
</gene>
<dbReference type="AlphaFoldDB" id="A0A6B8RJI3"/>
<organism evidence="2 3">
    <name type="scientific">Paenibacillus psychroresistens</name>
    <dbReference type="NCBI Taxonomy" id="1778678"/>
    <lineage>
        <taxon>Bacteria</taxon>
        <taxon>Bacillati</taxon>
        <taxon>Bacillota</taxon>
        <taxon>Bacilli</taxon>
        <taxon>Bacillales</taxon>
        <taxon>Paenibacillaceae</taxon>
        <taxon>Paenibacillus</taxon>
    </lineage>
</organism>
<reference evidence="3" key="1">
    <citation type="submission" date="2018-11" db="EMBL/GenBank/DDBJ databases">
        <title>Complete genome sequence of Paenibacillus sp. ML311-T8.</title>
        <authorList>
            <person name="Nam Y.-D."/>
            <person name="Kang J."/>
            <person name="Chung W.-H."/>
            <person name="Park Y.S."/>
        </authorList>
    </citation>
    <scope>NUCLEOTIDE SEQUENCE [LARGE SCALE GENOMIC DNA]</scope>
    <source>
        <strain evidence="3">ML311-T8</strain>
    </source>
</reference>
<protein>
    <recommendedName>
        <fullName evidence="4">Lipoprotein</fullName>
    </recommendedName>
</protein>
<evidence type="ECO:0000256" key="1">
    <source>
        <dbReference type="SAM" id="SignalP"/>
    </source>
</evidence>
<proteinExistence type="predicted"/>
<evidence type="ECO:0000313" key="2">
    <source>
        <dbReference type="EMBL" id="QGQ95894.1"/>
    </source>
</evidence>
<keyword evidence="1" id="KW-0732">Signal</keyword>
<feature type="signal peptide" evidence="1">
    <location>
        <begin position="1"/>
        <end position="25"/>
    </location>
</feature>
<feature type="chain" id="PRO_5038752159" description="Lipoprotein" evidence="1">
    <location>
        <begin position="26"/>
        <end position="133"/>
    </location>
</feature>
<evidence type="ECO:0000313" key="3">
    <source>
        <dbReference type="Proteomes" id="UP000426246"/>
    </source>
</evidence>
<dbReference type="RefSeq" id="WP_155700928.1">
    <property type="nucleotide sequence ID" value="NZ_CP034235.1"/>
</dbReference>
<dbReference type="Proteomes" id="UP000426246">
    <property type="component" value="Chromosome"/>
</dbReference>
<name>A0A6B8RJI3_9BACL</name>
<accession>A0A6B8RJI3</accession>
<keyword evidence="3" id="KW-1185">Reference proteome</keyword>
<evidence type="ECO:0008006" key="4">
    <source>
        <dbReference type="Google" id="ProtNLM"/>
    </source>
</evidence>